<proteinExistence type="predicted"/>
<name>A0AAP0N1K0_9ROSI</name>
<comment type="caution">
    <text evidence="1">The sequence shown here is derived from an EMBL/GenBank/DDBJ whole genome shotgun (WGS) entry which is preliminary data.</text>
</comment>
<organism evidence="1 2">
    <name type="scientific">Citrus x changshan-huyou</name>
    <dbReference type="NCBI Taxonomy" id="2935761"/>
    <lineage>
        <taxon>Eukaryota</taxon>
        <taxon>Viridiplantae</taxon>
        <taxon>Streptophyta</taxon>
        <taxon>Embryophyta</taxon>
        <taxon>Tracheophyta</taxon>
        <taxon>Spermatophyta</taxon>
        <taxon>Magnoliopsida</taxon>
        <taxon>eudicotyledons</taxon>
        <taxon>Gunneridae</taxon>
        <taxon>Pentapetalae</taxon>
        <taxon>rosids</taxon>
        <taxon>malvids</taxon>
        <taxon>Sapindales</taxon>
        <taxon>Rutaceae</taxon>
        <taxon>Aurantioideae</taxon>
        <taxon>Citrus</taxon>
    </lineage>
</organism>
<accession>A0AAP0N1K0</accession>
<dbReference type="AlphaFoldDB" id="A0AAP0N1K0"/>
<dbReference type="Proteomes" id="UP001428341">
    <property type="component" value="Unassembled WGS sequence"/>
</dbReference>
<dbReference type="EMBL" id="JBCGBO010000001">
    <property type="protein sequence ID" value="KAK9229706.1"/>
    <property type="molecule type" value="Genomic_DNA"/>
</dbReference>
<keyword evidence="2" id="KW-1185">Reference proteome</keyword>
<gene>
    <name evidence="1" type="ORF">WN944_022670</name>
</gene>
<protein>
    <submittedName>
        <fullName evidence="1">Uncharacterized protein</fullName>
    </submittedName>
</protein>
<sequence>MIEASNISKFDTPCAPERFGKVVSTFTEEQNKENNDVVMPNVGLDNNLYENIVETIVRSVRNELENFKNQIKVEMTENMKLRHMIAMDDIRNPKKVKLESIEGDDDGINQLEIFRYSKVDACQVDVNEEVFQTPQNSFPKWWEYSCVGKVQKGYIKGSLNVLCKYKYSVSRRENCGEQND</sequence>
<evidence type="ECO:0000313" key="1">
    <source>
        <dbReference type="EMBL" id="KAK9229706.1"/>
    </source>
</evidence>
<reference evidence="1 2" key="1">
    <citation type="submission" date="2024-05" db="EMBL/GenBank/DDBJ databases">
        <title>Haplotype-resolved chromosome-level genome assembly of Huyou (Citrus changshanensis).</title>
        <authorList>
            <person name="Miao C."/>
            <person name="Chen W."/>
            <person name="Wu Y."/>
            <person name="Wang L."/>
            <person name="Zhao S."/>
            <person name="Grierson D."/>
            <person name="Xu C."/>
            <person name="Chen K."/>
        </authorList>
    </citation>
    <scope>NUCLEOTIDE SEQUENCE [LARGE SCALE GENOMIC DNA]</scope>
    <source>
        <strain evidence="1">01-14</strain>
        <tissue evidence="1">Leaf</tissue>
    </source>
</reference>
<evidence type="ECO:0000313" key="2">
    <source>
        <dbReference type="Proteomes" id="UP001428341"/>
    </source>
</evidence>